<feature type="region of interest" description="Disordered" evidence="1">
    <location>
        <begin position="67"/>
        <end position="104"/>
    </location>
</feature>
<keyword evidence="4" id="KW-1185">Reference proteome</keyword>
<reference evidence="3 4" key="1">
    <citation type="journal article" date="2018" name="Mol. Biol. Evol.">
        <title>Broad Genomic Sampling Reveals a Smut Pathogenic Ancestry of the Fungal Clade Ustilaginomycotina.</title>
        <authorList>
            <person name="Kijpornyongpan T."/>
            <person name="Mondo S.J."/>
            <person name="Barry K."/>
            <person name="Sandor L."/>
            <person name="Lee J."/>
            <person name="Lipzen A."/>
            <person name="Pangilinan J."/>
            <person name="LaButti K."/>
            <person name="Hainaut M."/>
            <person name="Henrissat B."/>
            <person name="Grigoriev I.V."/>
            <person name="Spatafora J.W."/>
            <person name="Aime M.C."/>
        </authorList>
    </citation>
    <scope>NUCLEOTIDE SEQUENCE [LARGE SCALE GENOMIC DNA]</scope>
    <source>
        <strain evidence="3 4">MCA 4658</strain>
    </source>
</reference>
<dbReference type="Proteomes" id="UP000245783">
    <property type="component" value="Unassembled WGS sequence"/>
</dbReference>
<protein>
    <recommendedName>
        <fullName evidence="5">Secreted protein</fullName>
    </recommendedName>
</protein>
<dbReference type="GeneID" id="37038285"/>
<proteinExistence type="predicted"/>
<feature type="signal peptide" evidence="2">
    <location>
        <begin position="1"/>
        <end position="19"/>
    </location>
</feature>
<dbReference type="RefSeq" id="XP_025367214.1">
    <property type="nucleotide sequence ID" value="XM_025516415.1"/>
</dbReference>
<organism evidence="3 4">
    <name type="scientific">Ceraceosorus guamensis</name>
    <dbReference type="NCBI Taxonomy" id="1522189"/>
    <lineage>
        <taxon>Eukaryota</taxon>
        <taxon>Fungi</taxon>
        <taxon>Dikarya</taxon>
        <taxon>Basidiomycota</taxon>
        <taxon>Ustilaginomycotina</taxon>
        <taxon>Exobasidiomycetes</taxon>
        <taxon>Ceraceosorales</taxon>
        <taxon>Ceraceosoraceae</taxon>
        <taxon>Ceraceosorus</taxon>
    </lineage>
</organism>
<dbReference type="EMBL" id="KZ819432">
    <property type="protein sequence ID" value="PWN40054.1"/>
    <property type="molecule type" value="Genomic_DNA"/>
</dbReference>
<evidence type="ECO:0000256" key="2">
    <source>
        <dbReference type="SAM" id="SignalP"/>
    </source>
</evidence>
<name>A0A316VS64_9BASI</name>
<keyword evidence="2" id="KW-0732">Signal</keyword>
<gene>
    <name evidence="3" type="ORF">IE81DRAFT_349611</name>
</gene>
<evidence type="ECO:0000313" key="3">
    <source>
        <dbReference type="EMBL" id="PWN40054.1"/>
    </source>
</evidence>
<feature type="chain" id="PRO_5016344360" description="Secreted protein" evidence="2">
    <location>
        <begin position="20"/>
        <end position="104"/>
    </location>
</feature>
<sequence>MKALSCLVLFLILVDCVASMPMLHAKLPFAHVPLAKRAKQICGWKKEFGVGPAVVYRSLFALCDQPAGSEAPRVSVGMPTPTTKSPTRTSKQISPAPRRRGNTY</sequence>
<dbReference type="InParanoid" id="A0A316VS64"/>
<feature type="compositionally biased region" description="Low complexity" evidence="1">
    <location>
        <begin position="79"/>
        <end position="91"/>
    </location>
</feature>
<evidence type="ECO:0008006" key="5">
    <source>
        <dbReference type="Google" id="ProtNLM"/>
    </source>
</evidence>
<accession>A0A316VS64</accession>
<dbReference type="AlphaFoldDB" id="A0A316VS64"/>
<evidence type="ECO:0000313" key="4">
    <source>
        <dbReference type="Proteomes" id="UP000245783"/>
    </source>
</evidence>
<evidence type="ECO:0000256" key="1">
    <source>
        <dbReference type="SAM" id="MobiDB-lite"/>
    </source>
</evidence>